<dbReference type="EMBL" id="CM016554">
    <property type="protein sequence ID" value="TKW28650.1"/>
    <property type="molecule type" value="Genomic_DNA"/>
</dbReference>
<gene>
    <name evidence="1" type="ORF">SEVIR_3G342600v2</name>
</gene>
<protein>
    <recommendedName>
        <fullName evidence="3">Aminotransferase-like plant mobile domain-containing protein</fullName>
    </recommendedName>
</protein>
<proteinExistence type="predicted"/>
<evidence type="ECO:0000313" key="1">
    <source>
        <dbReference type="EMBL" id="TKW28650.1"/>
    </source>
</evidence>
<dbReference type="Gramene" id="TKW28650">
    <property type="protein sequence ID" value="TKW28650"/>
    <property type="gene ID" value="SEVIR_3G342600v2"/>
</dbReference>
<sequence>MAIPSATMVFIPERNDSLLIVASYFWSDALNAFLFGHGPMTPTLTDVLMLTGHDKNTYSVADRSAPPPTHKPWPKRWQETKTFPNIESETNPTARRRCTSFREAVSSFLGGKLTPSRTAEYFRCFYIGFSEETTRWYLHQREDSLFENPDCFELDTNSFEDRIMEIFIKPRILPANFFSGKDSPTLIPDSSTIDLNNWLVAPFSTQQFKLWWAEWKQHLFCTAPAVYCNQLDPTHVDPNAESDSQAPLTRSRSGRPIENRHPYILYPLIGYHTPSMEDIATGRLKHKLKMSTSKKTSRRVRARTESTVTLMVDKSATPLVEPSAILAPSEVVPTIQEINPQVVSEARSAAASLLVEAASVISHALTLLSMLSTLIPPLLIRLRTFFRSKPLINQPILKKRLHQQTSQLR</sequence>
<dbReference type="AlphaFoldDB" id="A0A4U6VGF2"/>
<keyword evidence="2" id="KW-1185">Reference proteome</keyword>
<accession>A0A4U6VGF2</accession>
<evidence type="ECO:0000313" key="2">
    <source>
        <dbReference type="Proteomes" id="UP000298652"/>
    </source>
</evidence>
<name>A0A4U6VGF2_SETVI</name>
<dbReference type="Proteomes" id="UP000298652">
    <property type="component" value="Chromosome 3"/>
</dbReference>
<organism evidence="1 2">
    <name type="scientific">Setaria viridis</name>
    <name type="common">Green bristlegrass</name>
    <name type="synonym">Setaria italica subsp. viridis</name>
    <dbReference type="NCBI Taxonomy" id="4556"/>
    <lineage>
        <taxon>Eukaryota</taxon>
        <taxon>Viridiplantae</taxon>
        <taxon>Streptophyta</taxon>
        <taxon>Embryophyta</taxon>
        <taxon>Tracheophyta</taxon>
        <taxon>Spermatophyta</taxon>
        <taxon>Magnoliopsida</taxon>
        <taxon>Liliopsida</taxon>
        <taxon>Poales</taxon>
        <taxon>Poaceae</taxon>
        <taxon>PACMAD clade</taxon>
        <taxon>Panicoideae</taxon>
        <taxon>Panicodae</taxon>
        <taxon>Paniceae</taxon>
        <taxon>Cenchrinae</taxon>
        <taxon>Setaria</taxon>
    </lineage>
</organism>
<reference evidence="1" key="1">
    <citation type="submission" date="2019-03" db="EMBL/GenBank/DDBJ databases">
        <title>WGS assembly of Setaria viridis.</title>
        <authorList>
            <person name="Huang P."/>
            <person name="Jenkins J."/>
            <person name="Grimwood J."/>
            <person name="Barry K."/>
            <person name="Healey A."/>
            <person name="Mamidi S."/>
            <person name="Sreedasyam A."/>
            <person name="Shu S."/>
            <person name="Feldman M."/>
            <person name="Wu J."/>
            <person name="Yu Y."/>
            <person name="Chen C."/>
            <person name="Johnson J."/>
            <person name="Rokhsar D."/>
            <person name="Baxter I."/>
            <person name="Schmutz J."/>
            <person name="Brutnell T."/>
            <person name="Kellogg E."/>
        </authorList>
    </citation>
    <scope>NUCLEOTIDE SEQUENCE [LARGE SCALE GENOMIC DNA]</scope>
</reference>
<evidence type="ECO:0008006" key="3">
    <source>
        <dbReference type="Google" id="ProtNLM"/>
    </source>
</evidence>